<proteinExistence type="predicted"/>
<gene>
    <name evidence="1" type="ORF">PLEPLA_LOCUS34691</name>
</gene>
<dbReference type="AlphaFoldDB" id="A0A9N7VCA1"/>
<organism evidence="1 2">
    <name type="scientific">Pleuronectes platessa</name>
    <name type="common">European plaice</name>
    <dbReference type="NCBI Taxonomy" id="8262"/>
    <lineage>
        <taxon>Eukaryota</taxon>
        <taxon>Metazoa</taxon>
        <taxon>Chordata</taxon>
        <taxon>Craniata</taxon>
        <taxon>Vertebrata</taxon>
        <taxon>Euteleostomi</taxon>
        <taxon>Actinopterygii</taxon>
        <taxon>Neopterygii</taxon>
        <taxon>Teleostei</taxon>
        <taxon>Neoteleostei</taxon>
        <taxon>Acanthomorphata</taxon>
        <taxon>Carangaria</taxon>
        <taxon>Pleuronectiformes</taxon>
        <taxon>Pleuronectoidei</taxon>
        <taxon>Pleuronectidae</taxon>
        <taxon>Pleuronectes</taxon>
    </lineage>
</organism>
<dbReference type="EMBL" id="CADEAL010003932">
    <property type="protein sequence ID" value="CAB1446986.1"/>
    <property type="molecule type" value="Genomic_DNA"/>
</dbReference>
<reference evidence="1" key="1">
    <citation type="submission" date="2020-03" db="EMBL/GenBank/DDBJ databases">
        <authorList>
            <person name="Weist P."/>
        </authorList>
    </citation>
    <scope>NUCLEOTIDE SEQUENCE</scope>
</reference>
<sequence>MPSSAPEQKTPEAARASSVVSAMILDSAQSRSYCITRLHRLKTLIDTLRITMKWSACEEMLSGHND</sequence>
<name>A0A9N7VCA1_PLEPL</name>
<comment type="caution">
    <text evidence="1">The sequence shown here is derived from an EMBL/GenBank/DDBJ whole genome shotgun (WGS) entry which is preliminary data.</text>
</comment>
<keyword evidence="2" id="KW-1185">Reference proteome</keyword>
<protein>
    <submittedName>
        <fullName evidence="1">Uncharacterized protein</fullName>
    </submittedName>
</protein>
<evidence type="ECO:0000313" key="2">
    <source>
        <dbReference type="Proteomes" id="UP001153269"/>
    </source>
</evidence>
<evidence type="ECO:0000313" key="1">
    <source>
        <dbReference type="EMBL" id="CAB1446986.1"/>
    </source>
</evidence>
<dbReference type="Proteomes" id="UP001153269">
    <property type="component" value="Unassembled WGS sequence"/>
</dbReference>
<accession>A0A9N7VCA1</accession>